<evidence type="ECO:0000313" key="2">
    <source>
        <dbReference type="Proteomes" id="UP000324222"/>
    </source>
</evidence>
<name>A0A5B7DFN4_PORTR</name>
<evidence type="ECO:0000313" key="1">
    <source>
        <dbReference type="EMBL" id="MPC20271.1"/>
    </source>
</evidence>
<reference evidence="1 2" key="1">
    <citation type="submission" date="2019-05" db="EMBL/GenBank/DDBJ databases">
        <title>Another draft genome of Portunus trituberculatus and its Hox gene families provides insights of decapod evolution.</title>
        <authorList>
            <person name="Jeong J.-H."/>
            <person name="Song I."/>
            <person name="Kim S."/>
            <person name="Choi T."/>
            <person name="Kim D."/>
            <person name="Ryu S."/>
            <person name="Kim W."/>
        </authorList>
    </citation>
    <scope>NUCLEOTIDE SEQUENCE [LARGE SCALE GENOMIC DNA]</scope>
    <source>
        <tissue evidence="1">Muscle</tissue>
    </source>
</reference>
<proteinExistence type="predicted"/>
<sequence length="64" mass="7401">MRTQGIVVFEGVRGCFVSSAARFTINIERPVFCNALFSRHRCFPKAQVEDTYVFKSAFMGWQDF</sequence>
<accession>A0A5B7DFN4</accession>
<gene>
    <name evidence="1" type="ORF">E2C01_013207</name>
</gene>
<dbReference type="Proteomes" id="UP000324222">
    <property type="component" value="Unassembled WGS sequence"/>
</dbReference>
<dbReference type="AlphaFoldDB" id="A0A5B7DFN4"/>
<comment type="caution">
    <text evidence="1">The sequence shown here is derived from an EMBL/GenBank/DDBJ whole genome shotgun (WGS) entry which is preliminary data.</text>
</comment>
<dbReference type="EMBL" id="VSRR010000853">
    <property type="protein sequence ID" value="MPC20271.1"/>
    <property type="molecule type" value="Genomic_DNA"/>
</dbReference>
<protein>
    <submittedName>
        <fullName evidence="1">Uncharacterized protein</fullName>
    </submittedName>
</protein>
<organism evidence="1 2">
    <name type="scientific">Portunus trituberculatus</name>
    <name type="common">Swimming crab</name>
    <name type="synonym">Neptunus trituberculatus</name>
    <dbReference type="NCBI Taxonomy" id="210409"/>
    <lineage>
        <taxon>Eukaryota</taxon>
        <taxon>Metazoa</taxon>
        <taxon>Ecdysozoa</taxon>
        <taxon>Arthropoda</taxon>
        <taxon>Crustacea</taxon>
        <taxon>Multicrustacea</taxon>
        <taxon>Malacostraca</taxon>
        <taxon>Eumalacostraca</taxon>
        <taxon>Eucarida</taxon>
        <taxon>Decapoda</taxon>
        <taxon>Pleocyemata</taxon>
        <taxon>Brachyura</taxon>
        <taxon>Eubrachyura</taxon>
        <taxon>Portunoidea</taxon>
        <taxon>Portunidae</taxon>
        <taxon>Portuninae</taxon>
        <taxon>Portunus</taxon>
    </lineage>
</organism>
<keyword evidence="2" id="KW-1185">Reference proteome</keyword>